<comment type="caution">
    <text evidence="12">The sequence shown here is derived from an EMBL/GenBank/DDBJ whole genome shotgun (WGS) entry which is preliminary data.</text>
</comment>
<name>A0AAD6YCA9_9AGAR</name>
<dbReference type="GO" id="GO:0005576">
    <property type="term" value="C:extracellular region"/>
    <property type="evidence" value="ECO:0007669"/>
    <property type="project" value="UniProtKB-SubCell"/>
</dbReference>
<keyword evidence="8 10" id="KW-0326">Glycosidase</keyword>
<dbReference type="PANTHER" id="PTHR42061:SF4">
    <property type="entry name" value="ENDO-CHITOSANASE"/>
    <property type="match status" value="1"/>
</dbReference>
<dbReference type="Proteomes" id="UP001219525">
    <property type="component" value="Unassembled WGS sequence"/>
</dbReference>
<comment type="subcellular location">
    <subcellularLocation>
        <location evidence="2 10">Secreted</location>
    </subcellularLocation>
</comment>
<keyword evidence="9 10" id="KW-0624">Polysaccharide degradation</keyword>
<evidence type="ECO:0000256" key="5">
    <source>
        <dbReference type="ARBA" id="ARBA00022729"/>
    </source>
</evidence>
<keyword evidence="4" id="KW-0964">Secreted</keyword>
<organism evidence="12 13">
    <name type="scientific">Mycena pura</name>
    <dbReference type="NCBI Taxonomy" id="153505"/>
    <lineage>
        <taxon>Eukaryota</taxon>
        <taxon>Fungi</taxon>
        <taxon>Dikarya</taxon>
        <taxon>Basidiomycota</taxon>
        <taxon>Agaricomycotina</taxon>
        <taxon>Agaricomycetes</taxon>
        <taxon>Agaricomycetidae</taxon>
        <taxon>Agaricales</taxon>
        <taxon>Marasmiineae</taxon>
        <taxon>Mycenaceae</taxon>
        <taxon>Mycena</taxon>
    </lineage>
</organism>
<feature type="signal peptide" evidence="10">
    <location>
        <begin position="1"/>
        <end position="17"/>
    </location>
</feature>
<comment type="similarity">
    <text evidence="3 10">Belongs to the glycosyl hydrolase 75 family.</text>
</comment>
<dbReference type="Pfam" id="PF07335">
    <property type="entry name" value="Glyco_hydro_75"/>
    <property type="match status" value="1"/>
</dbReference>
<evidence type="ECO:0000256" key="9">
    <source>
        <dbReference type="ARBA" id="ARBA00023326"/>
    </source>
</evidence>
<dbReference type="GO" id="GO:0016977">
    <property type="term" value="F:chitosanase activity"/>
    <property type="evidence" value="ECO:0007669"/>
    <property type="project" value="UniProtKB-EC"/>
</dbReference>
<evidence type="ECO:0000256" key="4">
    <source>
        <dbReference type="ARBA" id="ARBA00022525"/>
    </source>
</evidence>
<dbReference type="GO" id="GO:0000272">
    <property type="term" value="P:polysaccharide catabolic process"/>
    <property type="evidence" value="ECO:0007669"/>
    <property type="project" value="UniProtKB-KW"/>
</dbReference>
<proteinExistence type="inferred from homology"/>
<keyword evidence="6 10" id="KW-0378">Hydrolase</keyword>
<keyword evidence="5 10" id="KW-0732">Signal</keyword>
<evidence type="ECO:0000256" key="8">
    <source>
        <dbReference type="ARBA" id="ARBA00023295"/>
    </source>
</evidence>
<comment type="catalytic activity">
    <reaction evidence="1 10">
        <text>Endohydrolysis of beta-(1-&gt;4)-linkages between D-glucosamine residues in a partly acetylated chitosan.</text>
        <dbReference type="EC" id="3.2.1.132"/>
    </reaction>
</comment>
<evidence type="ECO:0000313" key="13">
    <source>
        <dbReference type="Proteomes" id="UP001219525"/>
    </source>
</evidence>
<evidence type="ECO:0000256" key="7">
    <source>
        <dbReference type="ARBA" id="ARBA00023277"/>
    </source>
</evidence>
<evidence type="ECO:0000256" key="6">
    <source>
        <dbReference type="ARBA" id="ARBA00022801"/>
    </source>
</evidence>
<evidence type="ECO:0000256" key="1">
    <source>
        <dbReference type="ARBA" id="ARBA00000405"/>
    </source>
</evidence>
<comment type="function">
    <text evidence="10">Chitosanase catalyzing the endo-type cleavage of chitosan, the deacylated form of chitin. Chitosanase may be crucial in the degradation of the deacetylated portion of chitin in the fungal cell wall.</text>
</comment>
<feature type="compositionally biased region" description="Low complexity" evidence="11">
    <location>
        <begin position="260"/>
        <end position="271"/>
    </location>
</feature>
<protein>
    <recommendedName>
        <fullName evidence="10">Endo-chitosanase</fullName>
        <ecNumber evidence="10">3.2.1.132</ecNumber>
    </recommendedName>
</protein>
<evidence type="ECO:0000256" key="2">
    <source>
        <dbReference type="ARBA" id="ARBA00004613"/>
    </source>
</evidence>
<gene>
    <name evidence="12" type="ORF">GGX14DRAFT_463704</name>
</gene>
<dbReference type="PANTHER" id="PTHR42061">
    <property type="entry name" value="ENDO-CHITOSANASE"/>
    <property type="match status" value="1"/>
</dbReference>
<evidence type="ECO:0000256" key="3">
    <source>
        <dbReference type="ARBA" id="ARBA00007799"/>
    </source>
</evidence>
<evidence type="ECO:0000256" key="11">
    <source>
        <dbReference type="SAM" id="MobiDB-lite"/>
    </source>
</evidence>
<sequence>MISSSFCALAILSVALALPMPDDALSEQSSNSTTPTVSFAADPSINVAAIYAAAKAATSDSLATFPTTQAKTVYSTIYGDWLNLTGVSAFQFIADMDVDCDGVAFQCEGNSSSEGTTSFGHLDATQVPYFVIPDQFTSPQLKPNALGAIICDGKMFYAIFGDTNGDGVPVDADGHAQEVIGEASLLLAQTCFPDAGITGANGHGPADVAYIVFGDQVPSGVGDTTIDIGELKTLGDQQVKLLQAALNIDGGSPASAGEGTSQSATPTSATSLPDQSKSSTPE</sequence>
<dbReference type="AlphaFoldDB" id="A0AAD6YCA9"/>
<evidence type="ECO:0000313" key="12">
    <source>
        <dbReference type="EMBL" id="KAJ7202066.1"/>
    </source>
</evidence>
<dbReference type="EC" id="3.2.1.132" evidence="10"/>
<keyword evidence="13" id="KW-1185">Reference proteome</keyword>
<feature type="region of interest" description="Disordered" evidence="11">
    <location>
        <begin position="250"/>
        <end position="282"/>
    </location>
</feature>
<feature type="compositionally biased region" description="Polar residues" evidence="11">
    <location>
        <begin position="272"/>
        <end position="282"/>
    </location>
</feature>
<keyword evidence="7" id="KW-0119">Carbohydrate metabolism</keyword>
<accession>A0AAD6YCA9</accession>
<reference evidence="12" key="1">
    <citation type="submission" date="2023-03" db="EMBL/GenBank/DDBJ databases">
        <title>Massive genome expansion in bonnet fungi (Mycena s.s.) driven by repeated elements and novel gene families across ecological guilds.</title>
        <authorList>
            <consortium name="Lawrence Berkeley National Laboratory"/>
            <person name="Harder C.B."/>
            <person name="Miyauchi S."/>
            <person name="Viragh M."/>
            <person name="Kuo A."/>
            <person name="Thoen E."/>
            <person name="Andreopoulos B."/>
            <person name="Lu D."/>
            <person name="Skrede I."/>
            <person name="Drula E."/>
            <person name="Henrissat B."/>
            <person name="Morin E."/>
            <person name="Kohler A."/>
            <person name="Barry K."/>
            <person name="LaButti K."/>
            <person name="Morin E."/>
            <person name="Salamov A."/>
            <person name="Lipzen A."/>
            <person name="Mereny Z."/>
            <person name="Hegedus B."/>
            <person name="Baldrian P."/>
            <person name="Stursova M."/>
            <person name="Weitz H."/>
            <person name="Taylor A."/>
            <person name="Grigoriev I.V."/>
            <person name="Nagy L.G."/>
            <person name="Martin F."/>
            <person name="Kauserud H."/>
        </authorList>
    </citation>
    <scope>NUCLEOTIDE SEQUENCE</scope>
    <source>
        <strain evidence="12">9144</strain>
    </source>
</reference>
<dbReference type="InterPro" id="IPR009939">
    <property type="entry name" value="Chitosanase_fungal"/>
</dbReference>
<dbReference type="EMBL" id="JARJCW010000056">
    <property type="protein sequence ID" value="KAJ7202066.1"/>
    <property type="molecule type" value="Genomic_DNA"/>
</dbReference>
<feature type="chain" id="PRO_5041778247" description="Endo-chitosanase" evidence="10">
    <location>
        <begin position="18"/>
        <end position="282"/>
    </location>
</feature>
<evidence type="ECO:0000256" key="10">
    <source>
        <dbReference type="RuleBase" id="RU361208"/>
    </source>
</evidence>